<name>A0A232EGI4_9HYME</name>
<evidence type="ECO:0000313" key="1">
    <source>
        <dbReference type="EMBL" id="OXU17456.1"/>
    </source>
</evidence>
<evidence type="ECO:0000313" key="2">
    <source>
        <dbReference type="Proteomes" id="UP000215335"/>
    </source>
</evidence>
<reference evidence="1 2" key="1">
    <citation type="journal article" date="2017" name="Curr. Biol.">
        <title>The Evolution of Venom by Co-option of Single-Copy Genes.</title>
        <authorList>
            <person name="Martinson E.O."/>
            <person name="Mrinalini"/>
            <person name="Kelkar Y.D."/>
            <person name="Chang C.H."/>
            <person name="Werren J.H."/>
        </authorList>
    </citation>
    <scope>NUCLEOTIDE SEQUENCE [LARGE SCALE GENOMIC DNA]</scope>
    <source>
        <strain evidence="1 2">Alberta</strain>
        <tissue evidence="1">Whole body</tissue>
    </source>
</reference>
<accession>A0A232EGI4</accession>
<dbReference type="Proteomes" id="UP000215335">
    <property type="component" value="Unassembled WGS sequence"/>
</dbReference>
<keyword evidence="2" id="KW-1185">Reference proteome</keyword>
<organism evidence="1 2">
    <name type="scientific">Trichomalopsis sarcophagae</name>
    <dbReference type="NCBI Taxonomy" id="543379"/>
    <lineage>
        <taxon>Eukaryota</taxon>
        <taxon>Metazoa</taxon>
        <taxon>Ecdysozoa</taxon>
        <taxon>Arthropoda</taxon>
        <taxon>Hexapoda</taxon>
        <taxon>Insecta</taxon>
        <taxon>Pterygota</taxon>
        <taxon>Neoptera</taxon>
        <taxon>Endopterygota</taxon>
        <taxon>Hymenoptera</taxon>
        <taxon>Apocrita</taxon>
        <taxon>Proctotrupomorpha</taxon>
        <taxon>Chalcidoidea</taxon>
        <taxon>Pteromalidae</taxon>
        <taxon>Pteromalinae</taxon>
        <taxon>Trichomalopsis</taxon>
    </lineage>
</organism>
<feature type="non-terminal residue" evidence="1">
    <location>
        <position position="1"/>
    </location>
</feature>
<comment type="caution">
    <text evidence="1">The sequence shown here is derived from an EMBL/GenBank/DDBJ whole genome shotgun (WGS) entry which is preliminary data.</text>
</comment>
<protein>
    <submittedName>
        <fullName evidence="1">Uncharacterized protein</fullName>
    </submittedName>
</protein>
<gene>
    <name evidence="1" type="ORF">TSAR_011305</name>
</gene>
<dbReference type="EMBL" id="NNAY01004757">
    <property type="protein sequence ID" value="OXU17456.1"/>
    <property type="molecule type" value="Genomic_DNA"/>
</dbReference>
<sequence>FRDVQKKNCYRNMYAEFAKICLEGQPAFSEQRLLCTQESHLFLNQKMRDEAALVGSPKDLFKRRGFPFA</sequence>
<dbReference type="AlphaFoldDB" id="A0A232EGI4"/>
<proteinExistence type="predicted"/>